<sequence length="416" mass="47450">SEIQEKLSRDLADAINEAQNLRNENFKLLERLEEAESKLNDATTSGAEVQESLHRDLAHANSEAQDYHDENVKLSSRLEEVESKLSDAMKFGTEIQEKLNRDLADVKNEVENVRNEKHEVLKSVQTLQSKLKDNANSAVKEKNELSKLVQELELKLQDSVKSGIEIQKKLCRELADTRNEAENLRNEKNELVKSAEIEAGTKLQSVLKAEDDFVVKHKKKLAEYQKEKASLVKENDDLSKRVQSLLIESEAQENVLRFKKEAEIVLAEKNKLSERVQELEAALLSSSKTNRIQKTENDNDSSMNFLNSIIAEQQKKIEKFESFLESTGQRLPSLIANQPISAPVAQQPKATVPHTYVAPPNREYCDICEEFTHDTNVCPNRPLDPPQSFIPITKPREFCDECDMFYEDRCQLHSTC</sequence>
<evidence type="ECO:0000313" key="2">
    <source>
        <dbReference type="WBParaSite" id="ES5_v2.g18551.t1"/>
    </source>
</evidence>
<proteinExistence type="predicted"/>
<evidence type="ECO:0000313" key="1">
    <source>
        <dbReference type="Proteomes" id="UP000887579"/>
    </source>
</evidence>
<protein>
    <submittedName>
        <fullName evidence="2">CLIP1 zinc knuckle domain-containing protein</fullName>
    </submittedName>
</protein>
<dbReference type="Proteomes" id="UP000887579">
    <property type="component" value="Unplaced"/>
</dbReference>
<name>A0AC34FMJ2_9BILA</name>
<accession>A0AC34FMJ2</accession>
<dbReference type="WBParaSite" id="ES5_v2.g18551.t1">
    <property type="protein sequence ID" value="ES5_v2.g18551.t1"/>
    <property type="gene ID" value="ES5_v2.g18551"/>
</dbReference>
<reference evidence="2" key="1">
    <citation type="submission" date="2022-11" db="UniProtKB">
        <authorList>
            <consortium name="WormBaseParasite"/>
        </authorList>
    </citation>
    <scope>IDENTIFICATION</scope>
</reference>
<organism evidence="1 2">
    <name type="scientific">Panagrolaimus sp. ES5</name>
    <dbReference type="NCBI Taxonomy" id="591445"/>
    <lineage>
        <taxon>Eukaryota</taxon>
        <taxon>Metazoa</taxon>
        <taxon>Ecdysozoa</taxon>
        <taxon>Nematoda</taxon>
        <taxon>Chromadorea</taxon>
        <taxon>Rhabditida</taxon>
        <taxon>Tylenchina</taxon>
        <taxon>Panagrolaimomorpha</taxon>
        <taxon>Panagrolaimoidea</taxon>
        <taxon>Panagrolaimidae</taxon>
        <taxon>Panagrolaimus</taxon>
    </lineage>
</organism>